<reference evidence="1" key="1">
    <citation type="submission" date="2022-07" db="EMBL/GenBank/DDBJ databases">
        <title>Phylogenomic reconstructions and comparative analyses of Kickxellomycotina fungi.</title>
        <authorList>
            <person name="Reynolds N.K."/>
            <person name="Stajich J.E."/>
            <person name="Barry K."/>
            <person name="Grigoriev I.V."/>
            <person name="Crous P."/>
            <person name="Smith M.E."/>
        </authorList>
    </citation>
    <scope>NUCLEOTIDE SEQUENCE</scope>
    <source>
        <strain evidence="1">RSA 567</strain>
    </source>
</reference>
<evidence type="ECO:0000313" key="1">
    <source>
        <dbReference type="EMBL" id="KAJ1985256.1"/>
    </source>
</evidence>
<evidence type="ECO:0000313" key="2">
    <source>
        <dbReference type="Proteomes" id="UP001151582"/>
    </source>
</evidence>
<dbReference type="AlphaFoldDB" id="A0A9W8EFP0"/>
<dbReference type="EMBL" id="JANBQB010000002">
    <property type="protein sequence ID" value="KAJ1985256.1"/>
    <property type="molecule type" value="Genomic_DNA"/>
</dbReference>
<gene>
    <name evidence="1" type="ORF">H4R34_000075</name>
</gene>
<dbReference type="InterPro" id="IPR011990">
    <property type="entry name" value="TPR-like_helical_dom_sf"/>
</dbReference>
<sequence length="288" mass="32268">MALLLRLLRVARLRPSAPITSLGQATGVSTAFDSNVPTIRCQTTAAATTPLIDQHSVDPRKVTQAERADSFQQVYAELVAQLDHLTQHTRPRRSRLANTINFVSTVEAAQRLPELVAKWRSGQLQIDQTTTNNLVYRCCQAGAPKIALRLLSDRITYGLRPSLEYFHRLMRCFGQEAMTHGIKDQNEYQPFQCFKAVDRMFLTFGLMECYGLKPNTETFSILVEHCAPLSDKESFRRASVAAAEAMAVSPPMLSLQALEALREASDRHGEVSKRNYLDKLIQEASSQL</sequence>
<name>A0A9W8EFP0_9FUNG</name>
<dbReference type="Gene3D" id="1.25.40.10">
    <property type="entry name" value="Tetratricopeptide repeat domain"/>
    <property type="match status" value="1"/>
</dbReference>
<comment type="caution">
    <text evidence="1">The sequence shown here is derived from an EMBL/GenBank/DDBJ whole genome shotgun (WGS) entry which is preliminary data.</text>
</comment>
<keyword evidence="2" id="KW-1185">Reference proteome</keyword>
<accession>A0A9W8EFP0</accession>
<organism evidence="1 2">
    <name type="scientific">Dimargaris verticillata</name>
    <dbReference type="NCBI Taxonomy" id="2761393"/>
    <lineage>
        <taxon>Eukaryota</taxon>
        <taxon>Fungi</taxon>
        <taxon>Fungi incertae sedis</taxon>
        <taxon>Zoopagomycota</taxon>
        <taxon>Kickxellomycotina</taxon>
        <taxon>Dimargaritomycetes</taxon>
        <taxon>Dimargaritales</taxon>
        <taxon>Dimargaritaceae</taxon>
        <taxon>Dimargaris</taxon>
    </lineage>
</organism>
<proteinExistence type="predicted"/>
<dbReference type="OrthoDB" id="2123547at2759"/>
<protein>
    <submittedName>
        <fullName evidence="1">Uncharacterized protein</fullName>
    </submittedName>
</protein>
<dbReference type="Proteomes" id="UP001151582">
    <property type="component" value="Unassembled WGS sequence"/>
</dbReference>